<dbReference type="CDD" id="cd02754">
    <property type="entry name" value="MopB_Nitrate-R-NapA-like"/>
    <property type="match status" value="1"/>
</dbReference>
<feature type="signal peptide" evidence="18">
    <location>
        <begin position="1"/>
        <end position="30"/>
    </location>
</feature>
<comment type="cofactor">
    <cofactor evidence="17">
        <name>[4Fe-4S] cluster</name>
        <dbReference type="ChEBI" id="CHEBI:49883"/>
    </cofactor>
    <text evidence="17">Binds 1 [4Fe-4S] cluster.</text>
</comment>
<dbReference type="GO" id="GO:0030151">
    <property type="term" value="F:molybdenum ion binding"/>
    <property type="evidence" value="ECO:0007669"/>
    <property type="project" value="InterPro"/>
</dbReference>
<evidence type="ECO:0000256" key="12">
    <source>
        <dbReference type="ARBA" id="ARBA00023004"/>
    </source>
</evidence>
<dbReference type="GO" id="GO:0006777">
    <property type="term" value="P:Mo-molybdopterin cofactor biosynthetic process"/>
    <property type="evidence" value="ECO:0007669"/>
    <property type="project" value="UniProtKB-UniRule"/>
</dbReference>
<evidence type="ECO:0000256" key="17">
    <source>
        <dbReference type="HAMAP-Rule" id="MF_01630"/>
    </source>
</evidence>
<comment type="similarity">
    <text evidence="2 17">Belongs to the prokaryotic molybdopterin-containing oxidoreductase family. NasA/NapA/NarB subfamily.</text>
</comment>
<evidence type="ECO:0000256" key="11">
    <source>
        <dbReference type="ARBA" id="ARBA00023002"/>
    </source>
</evidence>
<dbReference type="GO" id="GO:0042128">
    <property type="term" value="P:nitrate assimilation"/>
    <property type="evidence" value="ECO:0007669"/>
    <property type="project" value="UniProtKB-UniRule"/>
</dbReference>
<feature type="binding site" evidence="17">
    <location>
        <position position="723"/>
    </location>
    <ligand>
        <name>Mo-bis(molybdopterin guanine dinucleotide)</name>
        <dbReference type="ChEBI" id="CHEBI:60539"/>
    </ligand>
</feature>
<gene>
    <name evidence="17 20" type="primary">napA</name>
    <name evidence="20" type="ORF">DPRO_2309</name>
</gene>
<dbReference type="GO" id="GO:0005576">
    <property type="term" value="C:extracellular region"/>
    <property type="evidence" value="ECO:0007669"/>
    <property type="project" value="UniProtKB-SubCell"/>
</dbReference>
<dbReference type="InterPro" id="IPR006656">
    <property type="entry name" value="Mopterin_OxRdtase"/>
</dbReference>
<sequence>MTISRRHFIKQAAAASVFMALGVPVCKANAADNTIDSWVKGVCRYCGTGCGVMVGVSNGKVVTVKGDPNNHNQGILCLKGALLAPVIYAKERVTKPLIRKNGTLVEASWDEALDLAASKFKEALDSTGPDSVAYYGSGQALTEETYLASKIFKAGLKSNNVEGNPRLCMASAVGGYVSTFGKDEPMGSYQDLDAATCFFIIGSNTSECHPVLFRRIAARKQNDKNVKIIVCDPRRTNTSRIADLHMNMKPGSDLAILNSMAYVIVHEELDDYRFHNKYVNFMTNDKQKVDFEAYKAFLQDYKPEDVEPLCGVPAAQIREAALTFAQSTATTSLWCMGINQRIRGVWANNLIHNLHLITGKIGKPGSTPLSLTGQPNACGGVRDTGGLSHLLPAGRVIAKKEHRNQLEMQWGLPQDSLNPKPGLHTMALFNAMNEGKVKTLLTLCTNPAQSLPNIKKYEEGLKKAFLVSIEAFSDAISMQYADVVFPPAFWVERRGVYGCTERRYALVEKAIDPPGECRPSVNILVELAKRIGVDPNLIPYENSDDVWEEWRKVSAMTPYNFAGITRERLIKESGILWPCPTEDHPGTTIRYVRGEDPNIPEDYPDKYHFYGKPDGRAIVWMRPQKAAAEPAGGEFPFTLTTGRVIDHWHTATMTGKVPEIARSFPHAYVEVNTKDASRMGINHGDKVKVITRRGDMLFDARVGDVCEPGLVFVPWFDPELVVNELTIDAIDPGSKQPEFKICACRVEKA</sequence>
<keyword evidence="9" id="KW-0574">Periplasm</keyword>
<comment type="function">
    <text evidence="16">Catalytic subunit of the periplasmic nitrate reductase complex NapAB. Receives electrons from NapB and catalyzes the reduction of nitrate to nitrite.</text>
</comment>
<feature type="binding site" evidence="17">
    <location>
        <position position="46"/>
    </location>
    <ligand>
        <name>[4Fe-4S] cluster</name>
        <dbReference type="ChEBI" id="CHEBI:49883"/>
    </ligand>
</feature>
<dbReference type="InterPro" id="IPR006963">
    <property type="entry name" value="Mopterin_OxRdtase_4Fe-4S_dom"/>
</dbReference>
<feature type="binding site" evidence="17">
    <location>
        <position position="336"/>
    </location>
    <ligand>
        <name>Mo-bis(molybdopterin guanine dinucleotide)</name>
        <dbReference type="ChEBI" id="CHEBI:60539"/>
    </ligand>
</feature>
<evidence type="ECO:0000313" key="21">
    <source>
        <dbReference type="Proteomes" id="UP000219215"/>
    </source>
</evidence>
<feature type="binding site" evidence="17">
    <location>
        <position position="77"/>
    </location>
    <ligand>
        <name>[4Fe-4S] cluster</name>
        <dbReference type="ChEBI" id="CHEBI:49883"/>
    </ligand>
</feature>
<dbReference type="RefSeq" id="WP_097012119.1">
    <property type="nucleotide sequence ID" value="NZ_LT907975.1"/>
</dbReference>
<dbReference type="SUPFAM" id="SSF50692">
    <property type="entry name" value="ADC-like"/>
    <property type="match status" value="1"/>
</dbReference>
<comment type="cofactor">
    <cofactor evidence="17">
        <name>Mo-bis(molybdopterin guanine dinucleotide)</name>
        <dbReference type="ChEBI" id="CHEBI:60539"/>
    </cofactor>
    <text evidence="17">Binds 1 molybdenum-bis(molybdopterin guanine dinucleotide) (Mo-bis-MGD) cofactor per subunit.</text>
</comment>
<keyword evidence="6 17" id="KW-0500">Molybdenum</keyword>
<dbReference type="Pfam" id="PF01568">
    <property type="entry name" value="Molydop_binding"/>
    <property type="match status" value="1"/>
</dbReference>
<dbReference type="PANTHER" id="PTHR43105">
    <property type="entry name" value="RESPIRATORY NITRATE REDUCTASE"/>
    <property type="match status" value="1"/>
</dbReference>
<comment type="PTM">
    <text evidence="17">Predicted to be exported by the Tat system. The position of the signal peptide cleavage has not been experimentally proven.</text>
</comment>
<reference evidence="21" key="1">
    <citation type="submission" date="2017-09" db="EMBL/GenBank/DDBJ databases">
        <authorList>
            <person name="Regsiter A."/>
            <person name="William W."/>
        </authorList>
    </citation>
    <scope>NUCLEOTIDE SEQUENCE [LARGE SCALE GENOMIC DNA]</scope>
    <source>
        <strain evidence="21">500-1</strain>
    </source>
</reference>
<dbReference type="Gene3D" id="2.20.25.90">
    <property type="entry name" value="ADC-like domains"/>
    <property type="match status" value="1"/>
</dbReference>
<dbReference type="SUPFAM" id="SSF53706">
    <property type="entry name" value="Formate dehydrogenase/DMSO reductase, domains 1-3"/>
    <property type="match status" value="1"/>
</dbReference>
<dbReference type="PIRSF" id="PIRSF000144">
    <property type="entry name" value="CbbBc"/>
    <property type="match status" value="1"/>
</dbReference>
<name>A0A2C8F9U8_9BACT</name>
<evidence type="ECO:0000256" key="10">
    <source>
        <dbReference type="ARBA" id="ARBA00022982"/>
    </source>
</evidence>
<keyword evidence="21" id="KW-1185">Reference proteome</keyword>
<proteinExistence type="inferred from homology"/>
<dbReference type="Gene3D" id="3.40.228.10">
    <property type="entry name" value="Dimethylsulfoxide Reductase, domain 2"/>
    <property type="match status" value="1"/>
</dbReference>
<feature type="binding site" evidence="17">
    <location>
        <position position="79"/>
    </location>
    <ligand>
        <name>Mo-bis(molybdopterin guanine dinucleotide)</name>
        <dbReference type="ChEBI" id="CHEBI:60539"/>
    </ligand>
</feature>
<evidence type="ECO:0000256" key="4">
    <source>
        <dbReference type="ARBA" id="ARBA00022448"/>
    </source>
</evidence>
<feature type="binding site" evidence="17">
    <location>
        <position position="50"/>
    </location>
    <ligand>
        <name>[4Fe-4S] cluster</name>
        <dbReference type="ChEBI" id="CHEBI:49883"/>
    </ligand>
</feature>
<evidence type="ECO:0000256" key="14">
    <source>
        <dbReference type="ARBA" id="ARBA00023063"/>
    </source>
</evidence>
<protein>
    <recommendedName>
        <fullName evidence="17">Nitrate reductase</fullName>
        <ecNumber evidence="17">1.9.6.1</ecNumber>
    </recommendedName>
</protein>
<dbReference type="InterPro" id="IPR006311">
    <property type="entry name" value="TAT_signal"/>
</dbReference>
<evidence type="ECO:0000256" key="15">
    <source>
        <dbReference type="ARBA" id="ARBA00052176"/>
    </source>
</evidence>
<evidence type="ECO:0000256" key="5">
    <source>
        <dbReference type="ARBA" id="ARBA00022485"/>
    </source>
</evidence>
<keyword evidence="14 17" id="KW-0534">Nitrate assimilation</keyword>
<dbReference type="InterPro" id="IPR050123">
    <property type="entry name" value="Prok_molybdopt-oxidoreductase"/>
</dbReference>
<dbReference type="GO" id="GO:0016020">
    <property type="term" value="C:membrane"/>
    <property type="evidence" value="ECO:0007669"/>
    <property type="project" value="TreeGrafter"/>
</dbReference>
<dbReference type="KEGG" id="pprf:DPRO_2309"/>
<keyword evidence="11 17" id="KW-0560">Oxidoreductase</keyword>
<dbReference type="Proteomes" id="UP000219215">
    <property type="component" value="Chromosome DPRO"/>
</dbReference>
<comment type="subunit">
    <text evidence="17">Component of the nitrate reductase NapAB complex composed of NapA and NapB.</text>
</comment>
<dbReference type="GO" id="GO:0051539">
    <property type="term" value="F:4 iron, 4 sulfur cluster binding"/>
    <property type="evidence" value="ECO:0007669"/>
    <property type="project" value="UniProtKB-KW"/>
</dbReference>
<dbReference type="EMBL" id="LT907975">
    <property type="protein sequence ID" value="SOB59215.1"/>
    <property type="molecule type" value="Genomic_DNA"/>
</dbReference>
<comment type="subcellular location">
    <subcellularLocation>
        <location evidence="1">Periplasm</location>
    </subcellularLocation>
    <subcellularLocation>
        <location evidence="17">Secreted</location>
    </subcellularLocation>
    <text evidence="17">Membrane-associated.</text>
</comment>
<dbReference type="Pfam" id="PF04879">
    <property type="entry name" value="Molybdop_Fe4S4"/>
    <property type="match status" value="1"/>
</dbReference>
<comment type="caution">
    <text evidence="17">Lacks conserved residue(s) required for the propagation of feature annotation.</text>
</comment>
<keyword evidence="4 17" id="KW-0813">Transport</keyword>
<feature type="binding site" evidence="17">
    <location>
        <position position="164"/>
    </location>
    <ligand>
        <name>Mo-bis(molybdopterin guanine dinucleotide)</name>
        <dbReference type="ChEBI" id="CHEBI:60539"/>
    </ligand>
</feature>
<feature type="binding site" evidence="17">
    <location>
        <position position="715"/>
    </location>
    <ligand>
        <name>substrate</name>
    </ligand>
</feature>
<dbReference type="CDD" id="cd02791">
    <property type="entry name" value="MopB_CT_Nitrate-R-NapA-like"/>
    <property type="match status" value="1"/>
</dbReference>
<feature type="binding site" evidence="17">
    <location>
        <begin position="251"/>
        <end position="253"/>
    </location>
    <ligand>
        <name>Mo-bis(molybdopterin guanine dinucleotide)</name>
        <dbReference type="ChEBI" id="CHEBI:60539"/>
    </ligand>
</feature>
<evidence type="ECO:0000256" key="18">
    <source>
        <dbReference type="SAM" id="SignalP"/>
    </source>
</evidence>
<evidence type="ECO:0000256" key="8">
    <source>
        <dbReference type="ARBA" id="ARBA00022729"/>
    </source>
</evidence>
<comment type="function">
    <text evidence="17">Catalytic subunit of the nitrate reductase complex NapAB. Receives electrons from NapB and catalyzes the reduction of nitrate to nitrite.</text>
</comment>
<dbReference type="InterPro" id="IPR010051">
    <property type="entry name" value="Periplasm_NO3_reductase_lsu"/>
</dbReference>
<dbReference type="FunFam" id="2.40.40.20:FF:000005">
    <property type="entry name" value="Periplasmic nitrate reductase"/>
    <property type="match status" value="1"/>
</dbReference>
<comment type="catalytic activity">
    <reaction evidence="15 17">
        <text>2 Fe(II)-[cytochrome] + nitrate + 2 H(+) = 2 Fe(III)-[cytochrome] + nitrite + H2O</text>
        <dbReference type="Rhea" id="RHEA:12909"/>
        <dbReference type="Rhea" id="RHEA-COMP:11777"/>
        <dbReference type="Rhea" id="RHEA-COMP:11778"/>
        <dbReference type="ChEBI" id="CHEBI:15377"/>
        <dbReference type="ChEBI" id="CHEBI:15378"/>
        <dbReference type="ChEBI" id="CHEBI:16301"/>
        <dbReference type="ChEBI" id="CHEBI:17632"/>
        <dbReference type="ChEBI" id="CHEBI:29033"/>
        <dbReference type="ChEBI" id="CHEBI:29034"/>
        <dbReference type="EC" id="1.9.6.1"/>
    </reaction>
</comment>
<evidence type="ECO:0000256" key="13">
    <source>
        <dbReference type="ARBA" id="ARBA00023014"/>
    </source>
</evidence>
<evidence type="ECO:0000313" key="20">
    <source>
        <dbReference type="EMBL" id="SOB59215.1"/>
    </source>
</evidence>
<dbReference type="OrthoDB" id="9757870at2"/>
<feature type="domain" description="4Fe-4S Mo/W bis-MGD-type" evidence="19">
    <location>
        <begin position="36"/>
        <end position="91"/>
    </location>
</feature>
<dbReference type="GO" id="GO:0005506">
    <property type="term" value="F:iron ion binding"/>
    <property type="evidence" value="ECO:0007669"/>
    <property type="project" value="UniProtKB-UniRule"/>
</dbReference>
<dbReference type="PROSITE" id="PS51318">
    <property type="entry name" value="TAT"/>
    <property type="match status" value="1"/>
</dbReference>
<keyword evidence="5 17" id="KW-0004">4Fe-4S</keyword>
<evidence type="ECO:0000256" key="16">
    <source>
        <dbReference type="ARBA" id="ARBA00055000"/>
    </source>
</evidence>
<dbReference type="GO" id="GO:0042597">
    <property type="term" value="C:periplasmic space"/>
    <property type="evidence" value="ECO:0007669"/>
    <property type="project" value="UniProtKB-SubCell"/>
</dbReference>
<keyword evidence="12 17" id="KW-0408">Iron</keyword>
<dbReference type="InterPro" id="IPR006657">
    <property type="entry name" value="MoPterin_dinucl-bd_dom"/>
</dbReference>
<feature type="binding site" evidence="17">
    <location>
        <position position="740"/>
    </location>
    <ligand>
        <name>Mo-bis(molybdopterin guanine dinucleotide)</name>
        <dbReference type="ChEBI" id="CHEBI:60539"/>
    </ligand>
</feature>
<feature type="binding site" evidence="17">
    <location>
        <position position="139"/>
    </location>
    <ligand>
        <name>Mo-bis(molybdopterin guanine dinucleotide)</name>
        <dbReference type="ChEBI" id="CHEBI:60539"/>
    </ligand>
</feature>
<dbReference type="EC" id="1.9.6.1" evidence="17"/>
<dbReference type="PANTHER" id="PTHR43105:SF11">
    <property type="entry name" value="PERIPLASMIC NITRATE REDUCTASE"/>
    <property type="match status" value="1"/>
</dbReference>
<dbReference type="HAMAP" id="MF_01630">
    <property type="entry name" value="Nitrate_reduct_NapA"/>
    <property type="match status" value="1"/>
</dbReference>
<comment type="subunit">
    <text evidence="3">Heterodimer of a large and a small subunit.</text>
</comment>
<dbReference type="InterPro" id="IPR041957">
    <property type="entry name" value="CT_Nitrate-R-NapA-like"/>
</dbReference>
<evidence type="ECO:0000256" key="7">
    <source>
        <dbReference type="ARBA" id="ARBA00022723"/>
    </source>
</evidence>
<dbReference type="Gene3D" id="3.40.50.740">
    <property type="match status" value="1"/>
</dbReference>
<dbReference type="Pfam" id="PF00384">
    <property type="entry name" value="Molybdopterin"/>
    <property type="match status" value="1"/>
</dbReference>
<dbReference type="SMART" id="SM00926">
    <property type="entry name" value="Molybdop_Fe4S4"/>
    <property type="match status" value="1"/>
</dbReference>
<evidence type="ECO:0000256" key="1">
    <source>
        <dbReference type="ARBA" id="ARBA00004418"/>
    </source>
</evidence>
<evidence type="ECO:0000256" key="3">
    <source>
        <dbReference type="ARBA" id="ARBA00011771"/>
    </source>
</evidence>
<dbReference type="GO" id="GO:0050140">
    <property type="term" value="F:nitrate reductase (cytochrome) activity"/>
    <property type="evidence" value="ECO:0007669"/>
    <property type="project" value="UniProtKB-EC"/>
</dbReference>
<feature type="chain" id="PRO_5013016560" description="Nitrate reductase" evidence="18">
    <location>
        <begin position="31"/>
        <end position="749"/>
    </location>
</feature>
<accession>A0A2C8F9U8</accession>
<evidence type="ECO:0000256" key="2">
    <source>
        <dbReference type="ARBA" id="ARBA00008747"/>
    </source>
</evidence>
<organism evidence="20 21">
    <name type="scientific">Pseudodesulfovibrio profundus</name>
    <dbReference type="NCBI Taxonomy" id="57320"/>
    <lineage>
        <taxon>Bacteria</taxon>
        <taxon>Pseudomonadati</taxon>
        <taxon>Thermodesulfobacteriota</taxon>
        <taxon>Desulfovibrionia</taxon>
        <taxon>Desulfovibrionales</taxon>
        <taxon>Desulfovibrionaceae</taxon>
    </lineage>
</organism>
<feature type="binding site" evidence="17">
    <location>
        <position position="43"/>
    </location>
    <ligand>
        <name>[4Fe-4S] cluster</name>
        <dbReference type="ChEBI" id="CHEBI:49883"/>
    </ligand>
</feature>
<evidence type="ECO:0000256" key="6">
    <source>
        <dbReference type="ARBA" id="ARBA00022505"/>
    </source>
</evidence>
<dbReference type="InterPro" id="IPR009010">
    <property type="entry name" value="Asp_de-COase-like_dom_sf"/>
</dbReference>
<dbReference type="PROSITE" id="PS51669">
    <property type="entry name" value="4FE4S_MOW_BIS_MGD"/>
    <property type="match status" value="1"/>
</dbReference>
<feature type="binding site" evidence="17">
    <location>
        <begin position="641"/>
        <end position="650"/>
    </location>
    <ligand>
        <name>Mo-bis(molybdopterin guanine dinucleotide)</name>
        <dbReference type="ChEBI" id="CHEBI:60539"/>
    </ligand>
</feature>
<feature type="binding site" evidence="17">
    <location>
        <position position="168"/>
    </location>
    <ligand>
        <name>Mo-bis(molybdopterin guanine dinucleotide)</name>
        <dbReference type="ChEBI" id="CHEBI:60539"/>
    </ligand>
</feature>
<keyword evidence="7 17" id="KW-0479">Metal-binding</keyword>
<dbReference type="GO" id="GO:0045333">
    <property type="term" value="P:cellular respiration"/>
    <property type="evidence" value="ECO:0007669"/>
    <property type="project" value="UniProtKB-ARBA"/>
</dbReference>
<evidence type="ECO:0000259" key="19">
    <source>
        <dbReference type="PROSITE" id="PS51669"/>
    </source>
</evidence>
<dbReference type="GO" id="GO:0009325">
    <property type="term" value="C:nitrate reductase complex"/>
    <property type="evidence" value="ECO:0007669"/>
    <property type="project" value="TreeGrafter"/>
</dbReference>
<feature type="binding site" evidence="17">
    <location>
        <position position="340"/>
    </location>
    <ligand>
        <name>Mo-bis(molybdopterin guanine dinucleotide)</name>
        <dbReference type="ChEBI" id="CHEBI:60539"/>
    </ligand>
</feature>
<keyword evidence="13 17" id="KW-0411">Iron-sulfur</keyword>
<dbReference type="AlphaFoldDB" id="A0A2C8F9U8"/>
<dbReference type="NCBIfam" id="TIGR01409">
    <property type="entry name" value="TAT_signal_seq"/>
    <property type="match status" value="1"/>
</dbReference>
<keyword evidence="10 17" id="KW-0249">Electron transport</keyword>
<dbReference type="GO" id="GO:0009055">
    <property type="term" value="F:electron transfer activity"/>
    <property type="evidence" value="ECO:0007669"/>
    <property type="project" value="UniProtKB-UniRule"/>
</dbReference>
<keyword evidence="8 17" id="KW-0732">Signal</keyword>
<dbReference type="GO" id="GO:0043546">
    <property type="term" value="F:molybdopterin cofactor binding"/>
    <property type="evidence" value="ECO:0007669"/>
    <property type="project" value="InterPro"/>
</dbReference>
<dbReference type="Gene3D" id="2.40.40.20">
    <property type="match status" value="1"/>
</dbReference>
<evidence type="ECO:0000256" key="9">
    <source>
        <dbReference type="ARBA" id="ARBA00022764"/>
    </source>
</evidence>
<dbReference type="InterPro" id="IPR019546">
    <property type="entry name" value="TAT_signal_bac_arc"/>
</dbReference>
<feature type="binding site" evidence="17">
    <location>
        <position position="446"/>
    </location>
    <ligand>
        <name>Mo-bis(molybdopterin guanine dinucleotide)</name>
        <dbReference type="ChEBI" id="CHEBI:60539"/>
    </ligand>
</feature>